<keyword evidence="3" id="KW-1185">Reference proteome</keyword>
<evidence type="ECO:0000256" key="1">
    <source>
        <dbReference type="SAM" id="MobiDB-lite"/>
    </source>
</evidence>
<dbReference type="Proteomes" id="UP001497644">
    <property type="component" value="Chromosome 8"/>
</dbReference>
<dbReference type="EMBL" id="OZ034831">
    <property type="protein sequence ID" value="CAL1688210.1"/>
    <property type="molecule type" value="Genomic_DNA"/>
</dbReference>
<gene>
    <name evidence="2" type="ORF">LPLAT_LOCUS13323</name>
</gene>
<evidence type="ECO:0000313" key="2">
    <source>
        <dbReference type="EMBL" id="CAL1688210.1"/>
    </source>
</evidence>
<feature type="compositionally biased region" description="Polar residues" evidence="1">
    <location>
        <begin position="65"/>
        <end position="85"/>
    </location>
</feature>
<feature type="region of interest" description="Disordered" evidence="1">
    <location>
        <begin position="58"/>
        <end position="106"/>
    </location>
</feature>
<organism evidence="2 3">
    <name type="scientific">Lasius platythorax</name>
    <dbReference type="NCBI Taxonomy" id="488582"/>
    <lineage>
        <taxon>Eukaryota</taxon>
        <taxon>Metazoa</taxon>
        <taxon>Ecdysozoa</taxon>
        <taxon>Arthropoda</taxon>
        <taxon>Hexapoda</taxon>
        <taxon>Insecta</taxon>
        <taxon>Pterygota</taxon>
        <taxon>Neoptera</taxon>
        <taxon>Endopterygota</taxon>
        <taxon>Hymenoptera</taxon>
        <taxon>Apocrita</taxon>
        <taxon>Aculeata</taxon>
        <taxon>Formicoidea</taxon>
        <taxon>Formicidae</taxon>
        <taxon>Formicinae</taxon>
        <taxon>Lasius</taxon>
        <taxon>Lasius</taxon>
    </lineage>
</organism>
<dbReference type="AlphaFoldDB" id="A0AAV2P9C2"/>
<accession>A0AAV2P9C2</accession>
<reference evidence="2" key="1">
    <citation type="submission" date="2024-04" db="EMBL/GenBank/DDBJ databases">
        <authorList>
            <consortium name="Molecular Ecology Group"/>
        </authorList>
    </citation>
    <scope>NUCLEOTIDE SEQUENCE</scope>
</reference>
<proteinExistence type="predicted"/>
<sequence>MSVVALRDKFFAFFVASSTLPSNGICTRANYPGPPLKLRQNLLRRRIEGEGRGEGACQATACPSGATTRNASQRSRTRLQTTSASRARRYVTSATSPRSPSPPPLRLSVLSPSILRYTNSAQCFAMERELASFSFSSCFTSLCPACLAHSDSTERGPASGAMAEERARGRTGEPENRCEKADTERGTETD</sequence>
<feature type="region of interest" description="Disordered" evidence="1">
    <location>
        <begin position="150"/>
        <end position="190"/>
    </location>
</feature>
<name>A0AAV2P9C2_9HYME</name>
<feature type="compositionally biased region" description="Basic and acidic residues" evidence="1">
    <location>
        <begin position="163"/>
        <end position="190"/>
    </location>
</feature>
<evidence type="ECO:0000313" key="3">
    <source>
        <dbReference type="Proteomes" id="UP001497644"/>
    </source>
</evidence>
<protein>
    <submittedName>
        <fullName evidence="2">Uncharacterized protein</fullName>
    </submittedName>
</protein>